<dbReference type="FunCoup" id="D7FJG4">
    <property type="interactions" value="357"/>
</dbReference>
<comment type="similarity">
    <text evidence="1">Belongs to the prefoldin subunit beta family.</text>
</comment>
<dbReference type="EMBL" id="FN647953">
    <property type="protein sequence ID" value="CBJ29067.1"/>
    <property type="molecule type" value="Genomic_DNA"/>
</dbReference>
<dbReference type="GO" id="GO:0051082">
    <property type="term" value="F:unfolded protein binding"/>
    <property type="evidence" value="ECO:0007669"/>
    <property type="project" value="InterPro"/>
</dbReference>
<reference evidence="5 6" key="1">
    <citation type="journal article" date="2010" name="Nature">
        <title>The Ectocarpus genome and the independent evolution of multicellularity in brown algae.</title>
        <authorList>
            <person name="Cock J.M."/>
            <person name="Sterck L."/>
            <person name="Rouze P."/>
            <person name="Scornet D."/>
            <person name="Allen A.E."/>
            <person name="Amoutzias G."/>
            <person name="Anthouard V."/>
            <person name="Artiguenave F."/>
            <person name="Aury J.M."/>
            <person name="Badger J.H."/>
            <person name="Beszteri B."/>
            <person name="Billiau K."/>
            <person name="Bonnet E."/>
            <person name="Bothwell J.H."/>
            <person name="Bowler C."/>
            <person name="Boyen C."/>
            <person name="Brownlee C."/>
            <person name="Carrano C.J."/>
            <person name="Charrier B."/>
            <person name="Cho G.Y."/>
            <person name="Coelho S.M."/>
            <person name="Collen J."/>
            <person name="Corre E."/>
            <person name="Da Silva C."/>
            <person name="Delage L."/>
            <person name="Delaroque N."/>
            <person name="Dittami S.M."/>
            <person name="Doulbeau S."/>
            <person name="Elias M."/>
            <person name="Farnham G."/>
            <person name="Gachon C.M."/>
            <person name="Gschloessl B."/>
            <person name="Heesch S."/>
            <person name="Jabbari K."/>
            <person name="Jubin C."/>
            <person name="Kawai H."/>
            <person name="Kimura K."/>
            <person name="Kloareg B."/>
            <person name="Kupper F.C."/>
            <person name="Lang D."/>
            <person name="Le Bail A."/>
            <person name="Leblanc C."/>
            <person name="Lerouge P."/>
            <person name="Lohr M."/>
            <person name="Lopez P.J."/>
            <person name="Martens C."/>
            <person name="Maumus F."/>
            <person name="Michel G."/>
            <person name="Miranda-Saavedra D."/>
            <person name="Morales J."/>
            <person name="Moreau H."/>
            <person name="Motomura T."/>
            <person name="Nagasato C."/>
            <person name="Napoli C.A."/>
            <person name="Nelson D.R."/>
            <person name="Nyvall-Collen P."/>
            <person name="Peters A.F."/>
            <person name="Pommier C."/>
            <person name="Potin P."/>
            <person name="Poulain J."/>
            <person name="Quesneville H."/>
            <person name="Read B."/>
            <person name="Rensing S.A."/>
            <person name="Ritter A."/>
            <person name="Rousvoal S."/>
            <person name="Samanta M."/>
            <person name="Samson G."/>
            <person name="Schroeder D.C."/>
            <person name="Segurens B."/>
            <person name="Strittmatter M."/>
            <person name="Tonon T."/>
            <person name="Tregear J.W."/>
            <person name="Valentin K."/>
            <person name="von Dassow P."/>
            <person name="Yamagishi T."/>
            <person name="Van de Peer Y."/>
            <person name="Wincker P."/>
        </authorList>
    </citation>
    <scope>NUCLEOTIDE SEQUENCE [LARGE SCALE GENOMIC DNA]</scope>
    <source>
        <strain evidence="6">Ec32 / CCAP1310/4</strain>
    </source>
</reference>
<dbReference type="EMBL" id="FN649742">
    <property type="protein sequence ID" value="CBJ29067.1"/>
    <property type="molecule type" value="Genomic_DNA"/>
</dbReference>
<dbReference type="Gene3D" id="1.10.287.370">
    <property type="match status" value="1"/>
</dbReference>
<proteinExistence type="inferred from homology"/>
<dbReference type="STRING" id="2880.D7FJG4"/>
<keyword evidence="3" id="KW-0175">Coiled coil</keyword>
<dbReference type="FunFam" id="1.10.287.370:FF:000002">
    <property type="entry name" value="Prefoldin subunit 2"/>
    <property type="match status" value="1"/>
</dbReference>
<evidence type="ECO:0000313" key="6">
    <source>
        <dbReference type="Proteomes" id="UP000002630"/>
    </source>
</evidence>
<dbReference type="OrthoDB" id="29646at2759"/>
<evidence type="ECO:0000256" key="1">
    <source>
        <dbReference type="ARBA" id="ARBA00008045"/>
    </source>
</evidence>
<sequence length="145" mass="15985">MEESKAPGGAEGGVGGQELNEQQIIGTYRGMLGDVNQMRRKISELEQEVSEHQMVVDTLEPLEGTRRAYRLVGGVLVERTVGEVLPTVKANQEGIKQLLQQLATTRANKEKEAAEWKIKYKIRSQQEAQAMSQAQGIPTPQALQA</sequence>
<dbReference type="AlphaFoldDB" id="D7FJG4"/>
<gene>
    <name evidence="5" type="ORF">Esi_0133_0076</name>
</gene>
<dbReference type="SUPFAM" id="SSF46579">
    <property type="entry name" value="Prefoldin"/>
    <property type="match status" value="1"/>
</dbReference>
<name>D7FJG4_ECTSI</name>
<organism evidence="5 6">
    <name type="scientific">Ectocarpus siliculosus</name>
    <name type="common">Brown alga</name>
    <name type="synonym">Conferva siliculosa</name>
    <dbReference type="NCBI Taxonomy" id="2880"/>
    <lineage>
        <taxon>Eukaryota</taxon>
        <taxon>Sar</taxon>
        <taxon>Stramenopiles</taxon>
        <taxon>Ochrophyta</taxon>
        <taxon>PX clade</taxon>
        <taxon>Phaeophyceae</taxon>
        <taxon>Ectocarpales</taxon>
        <taxon>Ectocarpaceae</taxon>
        <taxon>Ectocarpus</taxon>
    </lineage>
</organism>
<dbReference type="InParanoid" id="D7FJG4"/>
<protein>
    <submittedName>
        <fullName evidence="5">Prefoldin subunit, putative</fullName>
    </submittedName>
</protein>
<dbReference type="Pfam" id="PF01920">
    <property type="entry name" value="Prefoldin_2"/>
    <property type="match status" value="1"/>
</dbReference>
<evidence type="ECO:0000256" key="4">
    <source>
        <dbReference type="SAM" id="MobiDB-lite"/>
    </source>
</evidence>
<dbReference type="GO" id="GO:0006457">
    <property type="term" value="P:protein folding"/>
    <property type="evidence" value="ECO:0007669"/>
    <property type="project" value="InterPro"/>
</dbReference>
<dbReference type="GO" id="GO:0016272">
    <property type="term" value="C:prefoldin complex"/>
    <property type="evidence" value="ECO:0007669"/>
    <property type="project" value="InterPro"/>
</dbReference>
<dbReference type="PANTHER" id="PTHR13303">
    <property type="entry name" value="PREFOLDIN SUBUNIT 2"/>
    <property type="match status" value="1"/>
</dbReference>
<dbReference type="CDD" id="cd23163">
    <property type="entry name" value="Prefoldin_2"/>
    <property type="match status" value="1"/>
</dbReference>
<dbReference type="InterPro" id="IPR027235">
    <property type="entry name" value="PFD2"/>
</dbReference>
<keyword evidence="6" id="KW-1185">Reference proteome</keyword>
<dbReference type="eggNOG" id="KOG4098">
    <property type="taxonomic scope" value="Eukaryota"/>
</dbReference>
<evidence type="ECO:0000256" key="2">
    <source>
        <dbReference type="ARBA" id="ARBA00023186"/>
    </source>
</evidence>
<feature type="coiled-coil region" evidence="3">
    <location>
        <begin position="28"/>
        <end position="55"/>
    </location>
</feature>
<dbReference type="OMA" id="TNDLREH"/>
<dbReference type="InterPro" id="IPR009053">
    <property type="entry name" value="Prefoldin"/>
</dbReference>
<evidence type="ECO:0000313" key="5">
    <source>
        <dbReference type="EMBL" id="CBJ29067.1"/>
    </source>
</evidence>
<dbReference type="Proteomes" id="UP000002630">
    <property type="component" value="Linkage Group LG17"/>
</dbReference>
<keyword evidence="2" id="KW-0143">Chaperone</keyword>
<dbReference type="InterPro" id="IPR002777">
    <property type="entry name" value="PFD_beta-like"/>
</dbReference>
<evidence type="ECO:0000256" key="3">
    <source>
        <dbReference type="SAM" id="Coils"/>
    </source>
</evidence>
<feature type="region of interest" description="Disordered" evidence="4">
    <location>
        <begin position="1"/>
        <end position="21"/>
    </location>
</feature>
<accession>D7FJG4</accession>